<evidence type="ECO:0000313" key="2">
    <source>
        <dbReference type="Proteomes" id="UP001212841"/>
    </source>
</evidence>
<protein>
    <recommendedName>
        <fullName evidence="3">F-box domain-containing protein</fullName>
    </recommendedName>
</protein>
<comment type="caution">
    <text evidence="1">The sequence shown here is derived from an EMBL/GenBank/DDBJ whole genome shotgun (WGS) entry which is preliminary data.</text>
</comment>
<name>A0AAD5S045_9FUNG</name>
<accession>A0AAD5S045</accession>
<evidence type="ECO:0008006" key="3">
    <source>
        <dbReference type="Google" id="ProtNLM"/>
    </source>
</evidence>
<feature type="non-terminal residue" evidence="1">
    <location>
        <position position="395"/>
    </location>
</feature>
<gene>
    <name evidence="1" type="ORF">HK097_006010</name>
</gene>
<dbReference type="InterPro" id="IPR032675">
    <property type="entry name" value="LRR_dom_sf"/>
</dbReference>
<sequence>MDLPLPSLPTLPPELQTQILIHLSHTSPRSLHSAILTSQSLFRAGIKHLWRSPRIGPVLPKRVWRAFVEVFERHGAGKWSGVNYKEFVEVVEDVWLYVGGEDEDVEVAKAAEGVGGLNVIDTGERRDVENLTVDDDTKKLSARIEEVKVETHKLAPVNSTPFPRYSLHHCLSIMMERCPNLHTLTLHFHTENLTKLPWRNTISRIRTLDLRMRIDDSHLISIFHSTTSTTAPAAPHLKNLTLTWAELTPQSFALLQKSCPNLSSITIKLVQPRRYPSTPQPPPAKNTDLIPLALLPHITTFNIHPLPNITPSLYQSLSTHPLESLTITLSTDIPATTLPSLLPAFSSLKTLTITTPPTPWQHPIPSSLHSKTIPEAVIMELPAVCPTLTKIVLKG</sequence>
<dbReference type="Proteomes" id="UP001212841">
    <property type="component" value="Unassembled WGS sequence"/>
</dbReference>
<dbReference type="SUPFAM" id="SSF52047">
    <property type="entry name" value="RNI-like"/>
    <property type="match status" value="1"/>
</dbReference>
<reference evidence="1" key="1">
    <citation type="submission" date="2020-05" db="EMBL/GenBank/DDBJ databases">
        <title>Phylogenomic resolution of chytrid fungi.</title>
        <authorList>
            <person name="Stajich J.E."/>
            <person name="Amses K."/>
            <person name="Simmons R."/>
            <person name="Seto K."/>
            <person name="Myers J."/>
            <person name="Bonds A."/>
            <person name="Quandt C.A."/>
            <person name="Barry K."/>
            <person name="Liu P."/>
            <person name="Grigoriev I."/>
            <person name="Longcore J.E."/>
            <person name="James T.Y."/>
        </authorList>
    </citation>
    <scope>NUCLEOTIDE SEQUENCE</scope>
    <source>
        <strain evidence="1">JEL0318</strain>
    </source>
</reference>
<proteinExistence type="predicted"/>
<dbReference type="Gene3D" id="3.80.10.10">
    <property type="entry name" value="Ribonuclease Inhibitor"/>
    <property type="match status" value="1"/>
</dbReference>
<keyword evidence="2" id="KW-1185">Reference proteome</keyword>
<organism evidence="1 2">
    <name type="scientific">Rhizophlyctis rosea</name>
    <dbReference type="NCBI Taxonomy" id="64517"/>
    <lineage>
        <taxon>Eukaryota</taxon>
        <taxon>Fungi</taxon>
        <taxon>Fungi incertae sedis</taxon>
        <taxon>Chytridiomycota</taxon>
        <taxon>Chytridiomycota incertae sedis</taxon>
        <taxon>Chytridiomycetes</taxon>
        <taxon>Rhizophlyctidales</taxon>
        <taxon>Rhizophlyctidaceae</taxon>
        <taxon>Rhizophlyctis</taxon>
    </lineage>
</organism>
<evidence type="ECO:0000313" key="1">
    <source>
        <dbReference type="EMBL" id="KAJ3028252.1"/>
    </source>
</evidence>
<dbReference type="AlphaFoldDB" id="A0AAD5S045"/>
<dbReference type="EMBL" id="JADGJD010002814">
    <property type="protein sequence ID" value="KAJ3028252.1"/>
    <property type="molecule type" value="Genomic_DNA"/>
</dbReference>